<dbReference type="Gene3D" id="1.10.8.60">
    <property type="match status" value="1"/>
</dbReference>
<dbReference type="EMBL" id="BSDZ01000003">
    <property type="protein sequence ID" value="GLI58704.1"/>
    <property type="molecule type" value="Genomic_DNA"/>
</dbReference>
<dbReference type="Gene3D" id="3.40.50.300">
    <property type="entry name" value="P-loop containing nucleotide triphosphate hydrolases"/>
    <property type="match status" value="1"/>
</dbReference>
<dbReference type="Gene3D" id="1.20.272.10">
    <property type="match status" value="1"/>
</dbReference>
<evidence type="ECO:0000256" key="5">
    <source>
        <dbReference type="ARBA" id="ARBA00022741"/>
    </source>
</evidence>
<dbReference type="PANTHER" id="PTHR11669">
    <property type="entry name" value="REPLICATION FACTOR C / DNA POLYMERASE III GAMMA-TAU SUBUNIT"/>
    <property type="match status" value="1"/>
</dbReference>
<evidence type="ECO:0000256" key="7">
    <source>
        <dbReference type="ARBA" id="ARBA00023242"/>
    </source>
</evidence>
<dbReference type="InterPro" id="IPR027417">
    <property type="entry name" value="P-loop_NTPase"/>
</dbReference>
<keyword evidence="7" id="KW-0539">Nucleus</keyword>
<dbReference type="SUPFAM" id="SSF48019">
    <property type="entry name" value="post-AAA+ oligomerization domain-like"/>
    <property type="match status" value="1"/>
</dbReference>
<keyword evidence="6" id="KW-0067">ATP-binding</keyword>
<comment type="similarity">
    <text evidence="2">Belongs to the activator 1 small subunits family.</text>
</comment>
<dbReference type="InterPro" id="IPR003959">
    <property type="entry name" value="ATPase_AAA_core"/>
</dbReference>
<accession>A0ABQ5RMB0</accession>
<evidence type="ECO:0000256" key="1">
    <source>
        <dbReference type="ARBA" id="ARBA00004123"/>
    </source>
</evidence>
<evidence type="ECO:0000256" key="4">
    <source>
        <dbReference type="ARBA" id="ARBA00022705"/>
    </source>
</evidence>
<evidence type="ECO:0000256" key="2">
    <source>
        <dbReference type="ARBA" id="ARBA00005378"/>
    </source>
</evidence>
<comment type="subunit">
    <text evidence="3">Heterotetramer of subunits RFC2, RFC3, RFC4 and RFC5 that can form a complex with RFC1.</text>
</comment>
<dbReference type="SMART" id="SM00382">
    <property type="entry name" value="AAA"/>
    <property type="match status" value="1"/>
</dbReference>
<evidence type="ECO:0000256" key="6">
    <source>
        <dbReference type="ARBA" id="ARBA00022840"/>
    </source>
</evidence>
<evidence type="ECO:0000256" key="3">
    <source>
        <dbReference type="ARBA" id="ARBA00011480"/>
    </source>
</evidence>
<dbReference type="InterPro" id="IPR008921">
    <property type="entry name" value="DNA_pol3_clamp-load_cplx_C"/>
</dbReference>
<dbReference type="Pfam" id="PF00004">
    <property type="entry name" value="AAA"/>
    <property type="match status" value="1"/>
</dbReference>
<protein>
    <recommendedName>
        <fullName evidence="8">AAA+ ATPase domain-containing protein</fullName>
    </recommendedName>
</protein>
<dbReference type="SUPFAM" id="SSF52540">
    <property type="entry name" value="P-loop containing nucleoside triphosphate hydrolases"/>
    <property type="match status" value="1"/>
</dbReference>
<dbReference type="InterPro" id="IPR013748">
    <property type="entry name" value="Rep_factorC_C"/>
</dbReference>
<dbReference type="InterPro" id="IPR003593">
    <property type="entry name" value="AAA+_ATPase"/>
</dbReference>
<evidence type="ECO:0000313" key="9">
    <source>
        <dbReference type="EMBL" id="GLI58704.1"/>
    </source>
</evidence>
<keyword evidence="10" id="KW-1185">Reference proteome</keyword>
<dbReference type="CDD" id="cd00009">
    <property type="entry name" value="AAA"/>
    <property type="match status" value="1"/>
</dbReference>
<dbReference type="CDD" id="cd18140">
    <property type="entry name" value="HLD_clamp_RFC"/>
    <property type="match status" value="1"/>
</dbReference>
<comment type="caution">
    <text evidence="9">The sequence shown here is derived from an EMBL/GenBank/DDBJ whole genome shotgun (WGS) entry which is preliminary data.</text>
</comment>
<dbReference type="NCBIfam" id="NF001679">
    <property type="entry name" value="PRK00440.1"/>
    <property type="match status" value="1"/>
</dbReference>
<sequence>MEIDRQDVTAMTKLDEALTAPSSRLRTDGTVDGRDAPWVEKYRPKSLDEVAAHKQIIDTIKRLTSENRLPHLLLYGPPGTGKTSTILAVARQIYGNSLANMTLELNASDERGINVVRQEIQDFASTRTIFSNKFKLIILDECDAMTNDAQFALRRVIEKYTRNARFCLICNYVSKVIPALQSRCTKFRFAPLDPQFVRDRLQYVADTERVKLGRGGLDAVVELGNGDMRRSLNILQSCHMAFEMVDEQAVYMCTGNPMPSDISQVLTWLLNDAVADAFEIIDVSVQRLLTRPQSSASSSLCITEVTKLQVGKGVALVDVVRELHPWIMKTNMPVHAKIALVDRLADVEHRLAFSTSEKLQLGSLIAAFVKAREIIAKAAQ</sequence>
<name>A0ABQ5RMB0_9CHLO</name>
<proteinExistence type="inferred from homology"/>
<dbReference type="InterPro" id="IPR050238">
    <property type="entry name" value="DNA_Rep/Repair_Clamp_Loader"/>
</dbReference>
<dbReference type="Pfam" id="PF08542">
    <property type="entry name" value="Rep_fac_C"/>
    <property type="match status" value="1"/>
</dbReference>
<comment type="subcellular location">
    <subcellularLocation>
        <location evidence="1">Nucleus</location>
    </subcellularLocation>
</comment>
<feature type="domain" description="AAA+ ATPase" evidence="8">
    <location>
        <begin position="68"/>
        <end position="195"/>
    </location>
</feature>
<organism evidence="9 10">
    <name type="scientific">Volvox africanus</name>
    <dbReference type="NCBI Taxonomy" id="51714"/>
    <lineage>
        <taxon>Eukaryota</taxon>
        <taxon>Viridiplantae</taxon>
        <taxon>Chlorophyta</taxon>
        <taxon>core chlorophytes</taxon>
        <taxon>Chlorophyceae</taxon>
        <taxon>CS clade</taxon>
        <taxon>Chlamydomonadales</taxon>
        <taxon>Volvocaceae</taxon>
        <taxon>Volvox</taxon>
    </lineage>
</organism>
<keyword evidence="4" id="KW-0235">DNA replication</keyword>
<dbReference type="PANTHER" id="PTHR11669:SF9">
    <property type="entry name" value="REPLICATION FACTOR C SUBUNIT 5"/>
    <property type="match status" value="1"/>
</dbReference>
<evidence type="ECO:0000313" key="10">
    <source>
        <dbReference type="Proteomes" id="UP001165090"/>
    </source>
</evidence>
<gene>
    <name evidence="9" type="ORF">VaNZ11_000455</name>
</gene>
<reference evidence="9 10" key="1">
    <citation type="journal article" date="2023" name="IScience">
        <title>Expanded male sex-determining region conserved during the evolution of homothallism in the green alga Volvox.</title>
        <authorList>
            <person name="Yamamoto K."/>
            <person name="Matsuzaki R."/>
            <person name="Mahakham W."/>
            <person name="Heman W."/>
            <person name="Sekimoto H."/>
            <person name="Kawachi M."/>
            <person name="Minakuchi Y."/>
            <person name="Toyoda A."/>
            <person name="Nozaki H."/>
        </authorList>
    </citation>
    <scope>NUCLEOTIDE SEQUENCE [LARGE SCALE GENOMIC DNA]</scope>
    <source>
        <strain evidence="9 10">NIES-4468</strain>
    </source>
</reference>
<dbReference type="InterPro" id="IPR047854">
    <property type="entry name" value="RFC_lid"/>
</dbReference>
<evidence type="ECO:0000259" key="8">
    <source>
        <dbReference type="SMART" id="SM00382"/>
    </source>
</evidence>
<keyword evidence="5" id="KW-0547">Nucleotide-binding</keyword>
<dbReference type="Proteomes" id="UP001165090">
    <property type="component" value="Unassembled WGS sequence"/>
</dbReference>